<dbReference type="PANTHER" id="PTHR22916">
    <property type="entry name" value="GLYCOSYLTRANSFERASE"/>
    <property type="match status" value="1"/>
</dbReference>
<dbReference type="EMBL" id="PZQS01000001">
    <property type="protein sequence ID" value="PVD37514.1"/>
    <property type="molecule type" value="Genomic_DNA"/>
</dbReference>
<dbReference type="GO" id="GO:0016758">
    <property type="term" value="F:hexosyltransferase activity"/>
    <property type="evidence" value="ECO:0007669"/>
    <property type="project" value="UniProtKB-ARBA"/>
</dbReference>
<dbReference type="Proteomes" id="UP000245119">
    <property type="component" value="Linkage Group LG1"/>
</dbReference>
<gene>
    <name evidence="2" type="ORF">C0Q70_00108</name>
</gene>
<dbReference type="PANTHER" id="PTHR22916:SF3">
    <property type="entry name" value="UDP-GLCNAC:BETAGAL BETA-1,3-N-ACETYLGLUCOSAMINYLTRANSFERASE-LIKE PROTEIN 1"/>
    <property type="match status" value="1"/>
</dbReference>
<evidence type="ECO:0000313" key="3">
    <source>
        <dbReference type="Proteomes" id="UP000245119"/>
    </source>
</evidence>
<dbReference type="Pfam" id="PF00535">
    <property type="entry name" value="Glycos_transf_2"/>
    <property type="match status" value="1"/>
</dbReference>
<dbReference type="Gene3D" id="3.90.550.10">
    <property type="entry name" value="Spore Coat Polysaccharide Biosynthesis Protein SpsA, Chain A"/>
    <property type="match status" value="1"/>
</dbReference>
<protein>
    <recommendedName>
        <fullName evidence="1">Glycosyltransferase 2-like domain-containing protein</fullName>
    </recommendedName>
</protein>
<accession>A0A2T7PVQ8</accession>
<name>A0A2T7PVQ8_POMCA</name>
<dbReference type="OrthoDB" id="206708at2759"/>
<dbReference type="InterPro" id="IPR029044">
    <property type="entry name" value="Nucleotide-diphossugar_trans"/>
</dbReference>
<feature type="domain" description="Glycosyltransferase 2-like" evidence="1">
    <location>
        <begin position="1"/>
        <end position="169"/>
    </location>
</feature>
<evidence type="ECO:0000259" key="1">
    <source>
        <dbReference type="Pfam" id="PF00535"/>
    </source>
</evidence>
<dbReference type="STRING" id="400727.A0A2T7PVQ8"/>
<proteinExistence type="predicted"/>
<evidence type="ECO:0000313" key="2">
    <source>
        <dbReference type="EMBL" id="PVD37514.1"/>
    </source>
</evidence>
<dbReference type="SUPFAM" id="SSF53448">
    <property type="entry name" value="Nucleotide-diphospho-sugar transferases"/>
    <property type="match status" value="1"/>
</dbReference>
<keyword evidence="3" id="KW-1185">Reference proteome</keyword>
<dbReference type="AlphaFoldDB" id="A0A2T7PVQ8"/>
<dbReference type="InterPro" id="IPR001173">
    <property type="entry name" value="Glyco_trans_2-like"/>
</dbReference>
<organism evidence="2 3">
    <name type="scientific">Pomacea canaliculata</name>
    <name type="common">Golden apple snail</name>
    <dbReference type="NCBI Taxonomy" id="400727"/>
    <lineage>
        <taxon>Eukaryota</taxon>
        <taxon>Metazoa</taxon>
        <taxon>Spiralia</taxon>
        <taxon>Lophotrochozoa</taxon>
        <taxon>Mollusca</taxon>
        <taxon>Gastropoda</taxon>
        <taxon>Caenogastropoda</taxon>
        <taxon>Architaenioglossa</taxon>
        <taxon>Ampullarioidea</taxon>
        <taxon>Ampullariidae</taxon>
        <taxon>Pomacea</taxon>
    </lineage>
</organism>
<reference evidence="2 3" key="1">
    <citation type="submission" date="2018-04" db="EMBL/GenBank/DDBJ databases">
        <title>The genome of golden apple snail Pomacea canaliculata provides insight into stress tolerance and invasive adaptation.</title>
        <authorList>
            <person name="Liu C."/>
            <person name="Liu B."/>
            <person name="Ren Y."/>
            <person name="Zhang Y."/>
            <person name="Wang H."/>
            <person name="Li S."/>
            <person name="Jiang F."/>
            <person name="Yin L."/>
            <person name="Zhang G."/>
            <person name="Qian W."/>
            <person name="Fan W."/>
        </authorList>
    </citation>
    <scope>NUCLEOTIDE SEQUENCE [LARGE SCALE GENOMIC DNA]</scope>
    <source>
        <strain evidence="2">SZHN2017</strain>
        <tissue evidence="2">Muscle</tissue>
    </source>
</reference>
<sequence length="338" mass="38724">MPVHNGGQWLEECLLSVVSQTFEGRVELSVYNDGSKDETLDILKKWKYKLEDRGITVIISGHEDEVPRGVGFAKNRAVNQSTGRCLCFLDADDVMHPNRISRQYSASCVHPSAIVGCKFHREPPDSTKRFTEWANSLSPMQLYTQVYTSHGPTVIMPTWCCMRQVFDRVGGFDEGGKGVPEDLIFFYHHLELGGQIVRVDQDLLMYRYHPHATTFSIEEDTIWAVRVAFIQRQVLDSSTHFSIWSVGKQGKRFFRSLSPANQAKVQMFCDVDEKKIKKQFYTYEKSKQRPKPKIPIVHFSQVKPPVIICVKMNLTGGSFEENLSSLNLVEGEDYFHFN</sequence>
<comment type="caution">
    <text evidence="2">The sequence shown here is derived from an EMBL/GenBank/DDBJ whole genome shotgun (WGS) entry which is preliminary data.</text>
</comment>